<protein>
    <recommendedName>
        <fullName evidence="3">PAZ domain-containing protein</fullName>
    </recommendedName>
</protein>
<dbReference type="SMART" id="SM00949">
    <property type="entry name" value="PAZ"/>
    <property type="match status" value="1"/>
</dbReference>
<dbReference type="Pfam" id="PF02170">
    <property type="entry name" value="PAZ"/>
    <property type="match status" value="1"/>
</dbReference>
<evidence type="ECO:0000313" key="4">
    <source>
        <dbReference type="EMBL" id="EER93271.3"/>
    </source>
</evidence>
<evidence type="ECO:0000259" key="3">
    <source>
        <dbReference type="PROSITE" id="PS50821"/>
    </source>
</evidence>
<reference evidence="5" key="2">
    <citation type="journal article" date="2018" name="Plant J.">
        <title>The Sorghum bicolor reference genome: improved assembly, gene annotations, a transcriptome atlas, and signatures of genome organization.</title>
        <authorList>
            <person name="McCormick R.F."/>
            <person name="Truong S.K."/>
            <person name="Sreedasyam A."/>
            <person name="Jenkins J."/>
            <person name="Shu S."/>
            <person name="Sims D."/>
            <person name="Kennedy M."/>
            <person name="Amirebrahimi M."/>
            <person name="Weers B.D."/>
            <person name="McKinley B."/>
            <person name="Mattison A."/>
            <person name="Morishige D.T."/>
            <person name="Grimwood J."/>
            <person name="Schmutz J."/>
            <person name="Mullet J.E."/>
        </authorList>
    </citation>
    <scope>NUCLEOTIDE SEQUENCE [LARGE SCALE GENOMIC DNA]</scope>
    <source>
        <strain evidence="5">cv. BTx623</strain>
    </source>
</reference>
<dbReference type="Proteomes" id="UP000000768">
    <property type="component" value="Chromosome 1"/>
</dbReference>
<evidence type="ECO:0000313" key="5">
    <source>
        <dbReference type="Proteomes" id="UP000000768"/>
    </source>
</evidence>
<dbReference type="Pfam" id="PF08699">
    <property type="entry name" value="ArgoL1"/>
    <property type="match status" value="1"/>
</dbReference>
<dbReference type="HOGENOM" id="CLU_000680_15_3_1"/>
<dbReference type="Gene3D" id="3.30.420.10">
    <property type="entry name" value="Ribonuclease H-like superfamily/Ribonuclease H"/>
    <property type="match status" value="1"/>
</dbReference>
<sequence length="1012" mass="116033">MPQETIQVLDVVLRESPSWNYVTVSRSFFSTTFGHRGDIGDRLECWRGYYQSLRPTQMGLSLNIDISATSFFKPVSVIKFVEEYLNMRDTSRPLSDRDRVKIKKALRGVRIETTHQQDQIRRYKITGVTSIPMSQLIFPVDDKGTRKTVVQYFWDKYNYSLKHGSWPCLQAGSDSRPVYLPMEVCKILEGQRYSKKLNDRQVTNILRATCKRPQEREQSIHDMVLHNKYADDRFAQEFGIKVSSDLVTVPARVLPPPLLKYHESGREKTCALSVGQWNMINKKMINGGTIDNWTCLNFSRMRPDEVQRFCMDLIHMCNATGMVVNPRPFVDVKSAAPNYIENALRDVHRRATQMLAQQGVGNQLQLLIVILPDVKSKESVRLTLELYLSVACQSMLAGQTSNIWKMLHSKSMSRLVGATRFLSEPLYAMAYPLCQKSQQSSLVQMSHPPPAGEDSASSIAAVVASMDWSEITKYRGLVSAQPHRQEIIEDLFTVTKDPHKRHNVNNGMIPYAFSCAHKKGSHYLIKRKFGYALSRSKIKRVCETDIGIVSQCCLMKHDCRPNKIFLENISLKNNAKVVASMDWPEITNCTDSDQDWHSSHDETSQECIRVNVILLTTKVEVIVKKYSTVEYVANHAMRGIGAKFTDVYFLCDNRSIDAGTHLGQSCTLECRHRLRGGQISAPKRFSEFLKEEQQKSNWHEIVDIPYDLQRPPEFLDKVVGLGDPSQWAFSMLVEALERTHNAGHSYRGVFSIDDLWYIPDFDCVEIRKKSEKCLDQKNYILDLFVIVSIIEMHFLLVEWDLSYKYPMYLDRLVKWIHDLKETGTEYLSKVQRAVVFLNPAGWSAAKRIQLFDSLMIHYHKLELFNDRQNFRAALGQGSSDSQYSWKYNLSEEMMNCMGTQKIYRDDYFGLLDFTRCFFTHMERIIGSEKQADAAIYLLAKDQIIRLLNLLLIKYQPTTGALPAVGTSSASIAIHHSAGGSVTTRQCSELSRIPRVNTLEVFHYFGFRSNPSS</sequence>
<dbReference type="GO" id="GO:0003723">
    <property type="term" value="F:RNA binding"/>
    <property type="evidence" value="ECO:0000318"/>
    <property type="project" value="GO_Central"/>
</dbReference>
<dbReference type="STRING" id="4558.C5WX33"/>
<dbReference type="InterPro" id="IPR032472">
    <property type="entry name" value="ArgoL2"/>
</dbReference>
<dbReference type="InterPro" id="IPR036397">
    <property type="entry name" value="RNaseH_sf"/>
</dbReference>
<dbReference type="GO" id="GO:0004521">
    <property type="term" value="F:RNA endonuclease activity"/>
    <property type="evidence" value="ECO:0000318"/>
    <property type="project" value="GO_Central"/>
</dbReference>
<proteinExistence type="inferred from homology"/>
<dbReference type="GO" id="GO:0031047">
    <property type="term" value="P:regulatory ncRNA-mediated gene silencing"/>
    <property type="evidence" value="ECO:0000318"/>
    <property type="project" value="GO_Central"/>
</dbReference>
<name>C5WX33_SORBI</name>
<organism evidence="4 5">
    <name type="scientific">Sorghum bicolor</name>
    <name type="common">Sorghum</name>
    <name type="synonym">Sorghum vulgare</name>
    <dbReference type="NCBI Taxonomy" id="4558"/>
    <lineage>
        <taxon>Eukaryota</taxon>
        <taxon>Viridiplantae</taxon>
        <taxon>Streptophyta</taxon>
        <taxon>Embryophyta</taxon>
        <taxon>Tracheophyta</taxon>
        <taxon>Spermatophyta</taxon>
        <taxon>Magnoliopsida</taxon>
        <taxon>Liliopsida</taxon>
        <taxon>Poales</taxon>
        <taxon>Poaceae</taxon>
        <taxon>PACMAD clade</taxon>
        <taxon>Panicoideae</taxon>
        <taxon>Andropogonodae</taxon>
        <taxon>Andropogoneae</taxon>
        <taxon>Sorghinae</taxon>
        <taxon>Sorghum</taxon>
    </lineage>
</organism>
<reference evidence="4 5" key="1">
    <citation type="journal article" date="2009" name="Nature">
        <title>The Sorghum bicolor genome and the diversification of grasses.</title>
        <authorList>
            <person name="Paterson A.H."/>
            <person name="Bowers J.E."/>
            <person name="Bruggmann R."/>
            <person name="Dubchak I."/>
            <person name="Grimwood J."/>
            <person name="Gundlach H."/>
            <person name="Haberer G."/>
            <person name="Hellsten U."/>
            <person name="Mitros T."/>
            <person name="Poliakov A."/>
            <person name="Schmutz J."/>
            <person name="Spannagl M."/>
            <person name="Tang H."/>
            <person name="Wang X."/>
            <person name="Wicker T."/>
            <person name="Bharti A.K."/>
            <person name="Chapman J."/>
            <person name="Feltus F.A."/>
            <person name="Gowik U."/>
            <person name="Grigoriev I.V."/>
            <person name="Lyons E."/>
            <person name="Maher C.A."/>
            <person name="Martis M."/>
            <person name="Narechania A."/>
            <person name="Otillar R.P."/>
            <person name="Penning B.W."/>
            <person name="Salamov A.A."/>
            <person name="Wang Y."/>
            <person name="Zhang L."/>
            <person name="Carpita N.C."/>
            <person name="Freeling M."/>
            <person name="Gingle A.R."/>
            <person name="Hash C.T."/>
            <person name="Keller B."/>
            <person name="Klein P."/>
            <person name="Kresovich S."/>
            <person name="McCann M.C."/>
            <person name="Ming R."/>
            <person name="Peterson D.G."/>
            <person name="Mehboob-ur-Rahman"/>
            <person name="Ware D."/>
            <person name="Westhoff P."/>
            <person name="Mayer K.F."/>
            <person name="Messing J."/>
            <person name="Rokhsar D.S."/>
        </authorList>
    </citation>
    <scope>NUCLEOTIDE SEQUENCE [LARGE SCALE GENOMIC DNA]</scope>
    <source>
        <strain evidence="5">cv. BTx623</strain>
    </source>
</reference>
<evidence type="ECO:0000256" key="1">
    <source>
        <dbReference type="ARBA" id="ARBA00008201"/>
    </source>
</evidence>
<dbReference type="FunFam" id="2.170.260.10:FF:000001">
    <property type="entry name" value="Protein argonaute-2"/>
    <property type="match status" value="1"/>
</dbReference>
<dbReference type="AlphaFoldDB" id="C5WX33"/>
<dbReference type="InterPro" id="IPR036085">
    <property type="entry name" value="PAZ_dom_sf"/>
</dbReference>
<dbReference type="InterPro" id="IPR032473">
    <property type="entry name" value="Argonaute_Mid_dom"/>
</dbReference>
<dbReference type="InterPro" id="IPR014811">
    <property type="entry name" value="ArgoL1"/>
</dbReference>
<feature type="domain" description="PAZ" evidence="3">
    <location>
        <begin position="76"/>
        <end position="189"/>
    </location>
</feature>
<keyword evidence="2" id="KW-0943">RNA-mediated gene silencing</keyword>
<dbReference type="Gramene" id="EER93271">
    <property type="protein sequence ID" value="EER93271"/>
    <property type="gene ID" value="SORBI_3001G053350"/>
</dbReference>
<dbReference type="Pfam" id="PF16488">
    <property type="entry name" value="ArgoL2"/>
    <property type="match status" value="1"/>
</dbReference>
<dbReference type="Gene3D" id="2.170.260.10">
    <property type="entry name" value="paz domain"/>
    <property type="match status" value="1"/>
</dbReference>
<dbReference type="GO" id="GO:0005634">
    <property type="term" value="C:nucleus"/>
    <property type="evidence" value="ECO:0000318"/>
    <property type="project" value="GO_Central"/>
</dbReference>
<dbReference type="PANTHER" id="PTHR22891">
    <property type="entry name" value="EUKARYOTIC TRANSLATION INITIATION FACTOR 2C"/>
    <property type="match status" value="1"/>
</dbReference>
<gene>
    <name evidence="4" type="ORF">SORBI_3001G053350</name>
</gene>
<dbReference type="Pfam" id="PF16487">
    <property type="entry name" value="ArgoMid"/>
    <property type="match status" value="1"/>
</dbReference>
<keyword evidence="5" id="KW-1185">Reference proteome</keyword>
<dbReference type="SMART" id="SM01163">
    <property type="entry name" value="DUF1785"/>
    <property type="match status" value="1"/>
</dbReference>
<dbReference type="InterPro" id="IPR003100">
    <property type="entry name" value="PAZ_dom"/>
</dbReference>
<dbReference type="SUPFAM" id="SSF101690">
    <property type="entry name" value="PAZ domain"/>
    <property type="match status" value="1"/>
</dbReference>
<dbReference type="PROSITE" id="PS50821">
    <property type="entry name" value="PAZ"/>
    <property type="match status" value="1"/>
</dbReference>
<dbReference type="Gene3D" id="3.40.50.2300">
    <property type="match status" value="2"/>
</dbReference>
<dbReference type="GO" id="GO:0005737">
    <property type="term" value="C:cytoplasm"/>
    <property type="evidence" value="ECO:0000318"/>
    <property type="project" value="GO_Central"/>
</dbReference>
<dbReference type="CDD" id="cd02846">
    <property type="entry name" value="PAZ_argonaute_like"/>
    <property type="match status" value="1"/>
</dbReference>
<accession>C5WX33</accession>
<dbReference type="InParanoid" id="C5WX33"/>
<comment type="similarity">
    <text evidence="1">Belongs to the argonaute family. Ago subfamily.</text>
</comment>
<evidence type="ECO:0000256" key="2">
    <source>
        <dbReference type="ARBA" id="ARBA00023158"/>
    </source>
</evidence>
<dbReference type="EMBL" id="CM000760">
    <property type="protein sequence ID" value="EER93271.3"/>
    <property type="molecule type" value="Genomic_DNA"/>
</dbReference>